<accession>A0A916Z4D0</accession>
<feature type="transmembrane region" description="Helical" evidence="2">
    <location>
        <begin position="36"/>
        <end position="57"/>
    </location>
</feature>
<reference evidence="3" key="1">
    <citation type="journal article" date="2014" name="Int. J. Syst. Evol. Microbiol.">
        <title>Complete genome sequence of Corynebacterium casei LMG S-19264T (=DSM 44701T), isolated from a smear-ripened cheese.</title>
        <authorList>
            <consortium name="US DOE Joint Genome Institute (JGI-PGF)"/>
            <person name="Walter F."/>
            <person name="Albersmeier A."/>
            <person name="Kalinowski J."/>
            <person name="Ruckert C."/>
        </authorList>
    </citation>
    <scope>NUCLEOTIDE SEQUENCE</scope>
    <source>
        <strain evidence="3">CGMCC 1.15360</strain>
    </source>
</reference>
<keyword evidence="2" id="KW-0472">Membrane</keyword>
<proteinExistence type="predicted"/>
<feature type="region of interest" description="Disordered" evidence="1">
    <location>
        <begin position="1055"/>
        <end position="1099"/>
    </location>
</feature>
<dbReference type="Pfam" id="PF11739">
    <property type="entry name" value="YdbH-like"/>
    <property type="match status" value="1"/>
</dbReference>
<keyword evidence="2" id="KW-1133">Transmembrane helix</keyword>
<feature type="region of interest" description="Disordered" evidence="1">
    <location>
        <begin position="1"/>
        <end position="21"/>
    </location>
</feature>
<sequence>MSGMSDSEYETGSGEAAEVPPRVARSARRRWRKRRLAADIALVCFAVSLGIMAGLYVTRERLATDLIESSLDDYGVPAQYDIASIGPQEQVIENIVVGDPASPDLTVKRAIIAVRYRFGTPTIGGITLEEPRLYGRWADGQVSFGSLDSVIHGGDSTEPMSLPDLALTINDGRALVMTPAGDIGAKIQGGGNLADGFSGVMGAVMPDLAMASCRGEGGSLYGRLASEKGTISFTGPLRLAAMACDGATMGASALQLRVTSSDFASFRLRGKLDAQRLASGEAKIDRLLGDLALTRDAEDETLVSNFDLVASKAQAMGADASRLRFSGRVRSGENLSRLAFNGELEGEGLRPGSGIDAMLAGWQQASGGTMAEPLLARMRKGLREEGENSTLLAELQARGSVDGRMTLTIPSARWRGSERDTLLSLSRMQISMGGDAPMQMTGNFATGGRDLPRITGQMEDGPNGSRRMRLVMAEYGAGDARLSIPELRLRQNASGGIAMDGTLRASGAFPGGTVEDLVLPVTGGLSPGGTFALGTRCMDASFARMTVASLVMQEQSLRLCPPSDGAMLVSRAGDTRIAAGTPSLDLAGMLGETAVKASGGPVAIAFPGVVVARDMAVQLGEGEAATNYLLSELTVETTGELRGSFDDTEMRMVAVPLDVTRASGDWVYENDALTVSDIAMRVTDRQTTTGDGARFNPMVASGATVTLAENRIVVDADLAEETTGRKVSDVAIVHDLPSGIGHADFDIANLEFGDELQPTDLSPLALGNIANAEGVVTGDGRIDWSPAAVTSTGTFTTDSLDFAAAFGPVKGMAGTIRFTDLLGMVTAPNQKLTVQEINPGIPVENGVIDIALEPGFVLAFNEGKWPFLGGTLEMRPVKLTIGADETRRYEFVIDGLDAAKFLARMDMANLSATGTFDGTIPVIFDAKGGRIEGGFLQSRAPGGNLSYVGALTYEDMPAMANFAFDALKSMDYDSMTIAMDGSLEGQIVTRVTMDGVSQGEGASKNILTRRIASLPIRFKVNIRAPFYQLLTSLKSLYDPAAVRDPRTLGLLDAEDGALVPNPDAPDAPVSTTDLPPVTLRQEVTGDEPAIQTAESEIDP</sequence>
<dbReference type="InterPro" id="IPR021730">
    <property type="entry name" value="YdbH"/>
</dbReference>
<keyword evidence="2" id="KW-0812">Transmembrane</keyword>
<name>A0A916Z4D0_9SPHN</name>
<comment type="caution">
    <text evidence="3">The sequence shown here is derived from an EMBL/GenBank/DDBJ whole genome shotgun (WGS) entry which is preliminary data.</text>
</comment>
<dbReference type="AlphaFoldDB" id="A0A916Z4D0"/>
<evidence type="ECO:0008006" key="5">
    <source>
        <dbReference type="Google" id="ProtNLM"/>
    </source>
</evidence>
<evidence type="ECO:0000313" key="4">
    <source>
        <dbReference type="Proteomes" id="UP000612349"/>
    </source>
</evidence>
<evidence type="ECO:0000256" key="2">
    <source>
        <dbReference type="SAM" id="Phobius"/>
    </source>
</evidence>
<reference evidence="3" key="2">
    <citation type="submission" date="2020-09" db="EMBL/GenBank/DDBJ databases">
        <authorList>
            <person name="Sun Q."/>
            <person name="Zhou Y."/>
        </authorList>
    </citation>
    <scope>NUCLEOTIDE SEQUENCE</scope>
    <source>
        <strain evidence="3">CGMCC 1.15360</strain>
    </source>
</reference>
<dbReference type="Proteomes" id="UP000612349">
    <property type="component" value="Unassembled WGS sequence"/>
</dbReference>
<organism evidence="3 4">
    <name type="scientific">Croceicoccus mobilis</name>
    <dbReference type="NCBI Taxonomy" id="1703339"/>
    <lineage>
        <taxon>Bacteria</taxon>
        <taxon>Pseudomonadati</taxon>
        <taxon>Pseudomonadota</taxon>
        <taxon>Alphaproteobacteria</taxon>
        <taxon>Sphingomonadales</taxon>
        <taxon>Erythrobacteraceae</taxon>
        <taxon>Croceicoccus</taxon>
    </lineage>
</organism>
<keyword evidence="4" id="KW-1185">Reference proteome</keyword>
<gene>
    <name evidence="3" type="ORF">GCM10010990_27320</name>
</gene>
<evidence type="ECO:0000313" key="3">
    <source>
        <dbReference type="EMBL" id="GGD76209.1"/>
    </source>
</evidence>
<protein>
    <recommendedName>
        <fullName evidence="5">Dicarboxylate transport domain-containing protein</fullName>
    </recommendedName>
</protein>
<evidence type="ECO:0000256" key="1">
    <source>
        <dbReference type="SAM" id="MobiDB-lite"/>
    </source>
</evidence>
<dbReference type="EMBL" id="BMIP01000006">
    <property type="protein sequence ID" value="GGD76209.1"/>
    <property type="molecule type" value="Genomic_DNA"/>
</dbReference>